<protein>
    <submittedName>
        <fullName evidence="1">Uncharacterized protein</fullName>
    </submittedName>
</protein>
<gene>
    <name evidence="1" type="ORF">LCGC14_0323380</name>
</gene>
<accession>A0A0F9TP63</accession>
<sequence length="40" mass="4517">MVFYHMSIDEIGNLSLPQLQILMNKMAKVNKTLNPAPKGM</sequence>
<reference evidence="1" key="1">
    <citation type="journal article" date="2015" name="Nature">
        <title>Complex archaea that bridge the gap between prokaryotes and eukaryotes.</title>
        <authorList>
            <person name="Spang A."/>
            <person name="Saw J.H."/>
            <person name="Jorgensen S.L."/>
            <person name="Zaremba-Niedzwiedzka K."/>
            <person name="Martijn J."/>
            <person name="Lind A.E."/>
            <person name="van Eijk R."/>
            <person name="Schleper C."/>
            <person name="Guy L."/>
            <person name="Ettema T.J."/>
        </authorList>
    </citation>
    <scope>NUCLEOTIDE SEQUENCE</scope>
</reference>
<comment type="caution">
    <text evidence="1">The sequence shown here is derived from an EMBL/GenBank/DDBJ whole genome shotgun (WGS) entry which is preliminary data.</text>
</comment>
<dbReference type="EMBL" id="LAZR01000220">
    <property type="protein sequence ID" value="KKN81119.1"/>
    <property type="molecule type" value="Genomic_DNA"/>
</dbReference>
<proteinExistence type="predicted"/>
<evidence type="ECO:0000313" key="1">
    <source>
        <dbReference type="EMBL" id="KKN81119.1"/>
    </source>
</evidence>
<dbReference type="AlphaFoldDB" id="A0A0F9TP63"/>
<organism evidence="1">
    <name type="scientific">marine sediment metagenome</name>
    <dbReference type="NCBI Taxonomy" id="412755"/>
    <lineage>
        <taxon>unclassified sequences</taxon>
        <taxon>metagenomes</taxon>
        <taxon>ecological metagenomes</taxon>
    </lineage>
</organism>
<name>A0A0F9TP63_9ZZZZ</name>